<proteinExistence type="predicted"/>
<dbReference type="HOGENOM" id="CLU_115953_0_0_1"/>
<evidence type="ECO:0000313" key="3">
    <source>
        <dbReference type="EMBL" id="EEH44102.1"/>
    </source>
</evidence>
<feature type="region of interest" description="Disordered" evidence="2">
    <location>
        <begin position="1"/>
        <end position="28"/>
    </location>
</feature>
<dbReference type="GeneID" id="22580234"/>
<accession>C1G0K1</accession>
<feature type="coiled-coil region" evidence="1">
    <location>
        <begin position="52"/>
        <end position="90"/>
    </location>
</feature>
<dbReference type="InParanoid" id="C1G0K1"/>
<evidence type="ECO:0000313" key="4">
    <source>
        <dbReference type="Proteomes" id="UP000001628"/>
    </source>
</evidence>
<dbReference type="AlphaFoldDB" id="C1G0K1"/>
<dbReference type="OrthoDB" id="4206427at2759"/>
<evidence type="ECO:0000256" key="1">
    <source>
        <dbReference type="SAM" id="Coils"/>
    </source>
</evidence>
<dbReference type="KEGG" id="pbn:PADG_00391"/>
<evidence type="ECO:0000256" key="2">
    <source>
        <dbReference type="SAM" id="MobiDB-lite"/>
    </source>
</evidence>
<dbReference type="RefSeq" id="XP_010756329.1">
    <property type="nucleotide sequence ID" value="XM_010758027.1"/>
</dbReference>
<keyword evidence="1" id="KW-0175">Coiled coil</keyword>
<dbReference type="OMA" id="IANFMDE"/>
<dbReference type="eggNOG" id="ENOG502RR02">
    <property type="taxonomic scope" value="Eukaryota"/>
</dbReference>
<dbReference type="EMBL" id="KN275957">
    <property type="protein sequence ID" value="EEH44102.1"/>
    <property type="molecule type" value="Genomic_DNA"/>
</dbReference>
<sequence>MSEAVRGSDSPWRSDWDNMTQVEGEMRPRESISKELFFEAFKEDPERVYREIANFMDEARDTLNRVRNERDEIQRQVYELGQQVDSLIEERNTLQQIVISLALQAGPAEAQKAQRSAKLDNPKHLTDGKEPIFEIWLSRMKRKLAVNADHFPTEESCIDYIETRTEGDAARHLAPRMREDHPEKFETAEEVFEYLQWVYEDVTIF</sequence>
<name>C1G0K1_PARBD</name>
<dbReference type="Proteomes" id="UP000001628">
    <property type="component" value="Unassembled WGS sequence"/>
</dbReference>
<organism evidence="3 4">
    <name type="scientific">Paracoccidioides brasiliensis (strain Pb18)</name>
    <dbReference type="NCBI Taxonomy" id="502780"/>
    <lineage>
        <taxon>Eukaryota</taxon>
        <taxon>Fungi</taxon>
        <taxon>Dikarya</taxon>
        <taxon>Ascomycota</taxon>
        <taxon>Pezizomycotina</taxon>
        <taxon>Eurotiomycetes</taxon>
        <taxon>Eurotiomycetidae</taxon>
        <taxon>Onygenales</taxon>
        <taxon>Ajellomycetaceae</taxon>
        <taxon>Paracoccidioides</taxon>
    </lineage>
</organism>
<protein>
    <submittedName>
        <fullName evidence="3">Uncharacterized protein</fullName>
    </submittedName>
</protein>
<reference evidence="3 4" key="1">
    <citation type="journal article" date="2011" name="PLoS Genet.">
        <title>Comparative genomic analysis of human fungal pathogens causing paracoccidioidomycosis.</title>
        <authorList>
            <person name="Desjardins C.A."/>
            <person name="Champion M.D."/>
            <person name="Holder J.W."/>
            <person name="Muszewska A."/>
            <person name="Goldberg J."/>
            <person name="Bailao A.M."/>
            <person name="Brigido M.M."/>
            <person name="Ferreira M.E."/>
            <person name="Garcia A.M."/>
            <person name="Grynberg M."/>
            <person name="Gujja S."/>
            <person name="Heiman D.I."/>
            <person name="Henn M.R."/>
            <person name="Kodira C.D."/>
            <person name="Leon-Narvaez H."/>
            <person name="Longo L.V."/>
            <person name="Ma L.J."/>
            <person name="Malavazi I."/>
            <person name="Matsuo A.L."/>
            <person name="Morais F.V."/>
            <person name="Pereira M."/>
            <person name="Rodriguez-Brito S."/>
            <person name="Sakthikumar S."/>
            <person name="Salem-Izacc S.M."/>
            <person name="Sykes S.M."/>
            <person name="Teixeira M.M."/>
            <person name="Vallejo M.C."/>
            <person name="Walter M.E."/>
            <person name="Yandava C."/>
            <person name="Young S."/>
            <person name="Zeng Q."/>
            <person name="Zucker J."/>
            <person name="Felipe M.S."/>
            <person name="Goldman G.H."/>
            <person name="Haas B.J."/>
            <person name="McEwen J.G."/>
            <person name="Nino-Vega G."/>
            <person name="Puccia R."/>
            <person name="San-Blas G."/>
            <person name="Soares C.M."/>
            <person name="Birren B.W."/>
            <person name="Cuomo C.A."/>
        </authorList>
    </citation>
    <scope>NUCLEOTIDE SEQUENCE [LARGE SCALE GENOMIC DNA]</scope>
    <source>
        <strain evidence="3 4">Pb18</strain>
    </source>
</reference>
<dbReference type="VEuPathDB" id="FungiDB:PADG_00391"/>
<keyword evidence="4" id="KW-1185">Reference proteome</keyword>
<gene>
    <name evidence="3" type="ORF">PADG_00391</name>
</gene>